<dbReference type="InterPro" id="IPR011060">
    <property type="entry name" value="RibuloseP-bd_barrel"/>
</dbReference>
<keyword evidence="3" id="KW-0210">Decarboxylase</keyword>
<dbReference type="EC" id="4.1.1.23" evidence="7"/>
<evidence type="ECO:0000259" key="8">
    <source>
        <dbReference type="SMART" id="SM00934"/>
    </source>
</evidence>
<keyword evidence="10" id="KW-1185">Reference proteome</keyword>
<evidence type="ECO:0000313" key="10">
    <source>
        <dbReference type="Proteomes" id="UP001501079"/>
    </source>
</evidence>
<evidence type="ECO:0000256" key="6">
    <source>
        <dbReference type="ARBA" id="ARBA00049157"/>
    </source>
</evidence>
<accession>A0ABP7ZXN2</accession>
<comment type="similarity">
    <text evidence="2">Belongs to the OMP decarboxylase family. Type 2 subfamily.</text>
</comment>
<dbReference type="SMART" id="SM00934">
    <property type="entry name" value="OMPdecase"/>
    <property type="match status" value="1"/>
</dbReference>
<sequence>MSDGGFGLGFGFGGVLHSALEAFGPLCVGIDPHDFLLEEWGLPSSAAGVREFGLRAVDAAAGRAGVVKPQVAFFERFGSAGYAALEDVLAAARAAGLIVIADAKRGDIDTSLAGYAEAWLTPGSPLEADAMTINPFQGVGSLAGALEYAVANGKGMFVLAATSNPEAAALQGATLPGSGSDQASLAPSLATATVSRAIIDDVSAFNAGRIEEGPVGSIGVVLGATVDFAARGIDVTAAHAPALPVLAPGFGHQGAQAADVRRLFGALAPYTLASESRSLLQAGPRGLAAAIDARAAELRAALV</sequence>
<comment type="caution">
    <text evidence="9">The sequence shown here is derived from an EMBL/GenBank/DDBJ whole genome shotgun (WGS) entry which is preliminary data.</text>
</comment>
<evidence type="ECO:0000313" key="9">
    <source>
        <dbReference type="EMBL" id="GAA4172547.1"/>
    </source>
</evidence>
<gene>
    <name evidence="9" type="primary">pyrF</name>
    <name evidence="9" type="ORF">GCM10022287_13570</name>
</gene>
<evidence type="ECO:0000256" key="7">
    <source>
        <dbReference type="NCBIfam" id="TIGR02127"/>
    </source>
</evidence>
<evidence type="ECO:0000256" key="1">
    <source>
        <dbReference type="ARBA" id="ARBA00004861"/>
    </source>
</evidence>
<dbReference type="InterPro" id="IPR011995">
    <property type="entry name" value="OMPdecase_type-2"/>
</dbReference>
<proteinExistence type="inferred from homology"/>
<dbReference type="RefSeq" id="WP_425553253.1">
    <property type="nucleotide sequence ID" value="NZ_BAABBW010000002.1"/>
</dbReference>
<comment type="pathway">
    <text evidence="1">Pyrimidine metabolism; UMP biosynthesis via de novo pathway; UMP from orotate: step 2/2.</text>
</comment>
<reference evidence="10" key="1">
    <citation type="journal article" date="2019" name="Int. J. Syst. Evol. Microbiol.">
        <title>The Global Catalogue of Microorganisms (GCM) 10K type strain sequencing project: providing services to taxonomists for standard genome sequencing and annotation.</title>
        <authorList>
            <consortium name="The Broad Institute Genomics Platform"/>
            <consortium name="The Broad Institute Genome Sequencing Center for Infectious Disease"/>
            <person name="Wu L."/>
            <person name="Ma J."/>
        </authorList>
    </citation>
    <scope>NUCLEOTIDE SEQUENCE [LARGE SCALE GENOMIC DNA]</scope>
    <source>
        <strain evidence="10">JCM 17591</strain>
    </source>
</reference>
<name>A0ABP7ZXN2_9MICO</name>
<comment type="catalytic activity">
    <reaction evidence="6">
        <text>orotidine 5'-phosphate + H(+) = UMP + CO2</text>
        <dbReference type="Rhea" id="RHEA:11596"/>
        <dbReference type="ChEBI" id="CHEBI:15378"/>
        <dbReference type="ChEBI" id="CHEBI:16526"/>
        <dbReference type="ChEBI" id="CHEBI:57538"/>
        <dbReference type="ChEBI" id="CHEBI:57865"/>
        <dbReference type="EC" id="4.1.1.23"/>
    </reaction>
</comment>
<dbReference type="EMBL" id="BAABBW010000002">
    <property type="protein sequence ID" value="GAA4172547.1"/>
    <property type="molecule type" value="Genomic_DNA"/>
</dbReference>
<evidence type="ECO:0000256" key="2">
    <source>
        <dbReference type="ARBA" id="ARBA00008847"/>
    </source>
</evidence>
<dbReference type="InterPro" id="IPR013785">
    <property type="entry name" value="Aldolase_TIM"/>
</dbReference>
<keyword evidence="5" id="KW-0456">Lyase</keyword>
<dbReference type="Gene3D" id="3.20.20.70">
    <property type="entry name" value="Aldolase class I"/>
    <property type="match status" value="1"/>
</dbReference>
<dbReference type="PANTHER" id="PTHR43375">
    <property type="entry name" value="OROTIDINE 5'-PHOSPHATE DECARBOXYLASE"/>
    <property type="match status" value="1"/>
</dbReference>
<organism evidence="9 10">
    <name type="scientific">Gryllotalpicola koreensis</name>
    <dbReference type="NCBI Taxonomy" id="993086"/>
    <lineage>
        <taxon>Bacteria</taxon>
        <taxon>Bacillati</taxon>
        <taxon>Actinomycetota</taxon>
        <taxon>Actinomycetes</taxon>
        <taxon>Micrococcales</taxon>
        <taxon>Microbacteriaceae</taxon>
        <taxon>Gryllotalpicola</taxon>
    </lineage>
</organism>
<keyword evidence="4" id="KW-0665">Pyrimidine biosynthesis</keyword>
<evidence type="ECO:0000256" key="4">
    <source>
        <dbReference type="ARBA" id="ARBA00022975"/>
    </source>
</evidence>
<dbReference type="InterPro" id="IPR001754">
    <property type="entry name" value="OMPdeCOase_dom"/>
</dbReference>
<dbReference type="Proteomes" id="UP001501079">
    <property type="component" value="Unassembled WGS sequence"/>
</dbReference>
<dbReference type="PANTHER" id="PTHR43375:SF1">
    <property type="entry name" value="OROTIDINE 5'-PHOSPHATE DECARBOXYLASE"/>
    <property type="match status" value="1"/>
</dbReference>
<protein>
    <recommendedName>
        <fullName evidence="7">Orotidine-5'-phosphate decarboxylase</fullName>
        <ecNumber evidence="7">4.1.1.23</ecNumber>
    </recommendedName>
</protein>
<dbReference type="NCBIfam" id="TIGR02127">
    <property type="entry name" value="pyrF_sub2"/>
    <property type="match status" value="1"/>
</dbReference>
<dbReference type="SUPFAM" id="SSF51366">
    <property type="entry name" value="Ribulose-phoshate binding barrel"/>
    <property type="match status" value="1"/>
</dbReference>
<dbReference type="Pfam" id="PF00215">
    <property type="entry name" value="OMPdecase"/>
    <property type="match status" value="1"/>
</dbReference>
<dbReference type="CDD" id="cd04725">
    <property type="entry name" value="OMP_decarboxylase_like"/>
    <property type="match status" value="1"/>
</dbReference>
<evidence type="ECO:0000256" key="5">
    <source>
        <dbReference type="ARBA" id="ARBA00023239"/>
    </source>
</evidence>
<feature type="domain" description="Orotidine 5'-phosphate decarboxylase" evidence="8">
    <location>
        <begin position="25"/>
        <end position="291"/>
    </location>
</feature>
<evidence type="ECO:0000256" key="3">
    <source>
        <dbReference type="ARBA" id="ARBA00022793"/>
    </source>
</evidence>